<protein>
    <submittedName>
        <fullName evidence="1">Uncharacterized protein</fullName>
    </submittedName>
</protein>
<dbReference type="AlphaFoldDB" id="A0A1X7VJR1"/>
<evidence type="ECO:0000313" key="1">
    <source>
        <dbReference type="EnsemblMetazoa" id="Aqu2.1.40272_001"/>
    </source>
</evidence>
<dbReference type="InParanoid" id="A0A1X7VJR1"/>
<reference evidence="1" key="1">
    <citation type="submission" date="2017-05" db="UniProtKB">
        <authorList>
            <consortium name="EnsemblMetazoa"/>
        </authorList>
    </citation>
    <scope>IDENTIFICATION</scope>
</reference>
<dbReference type="EnsemblMetazoa" id="Aqu2.1.40272_001">
    <property type="protein sequence ID" value="Aqu2.1.40272_001"/>
    <property type="gene ID" value="Aqu2.1.40272"/>
</dbReference>
<sequence>MRTEAQFKYIFDEAKKLAHDMPFDVQEMQPRVRKVSRHYDNNPENKTSSLILRRKYRVNFSDVLDKKLSEFKRRFNQESQELLLPLGALQKRQLMKD</sequence>
<accession>A0A1X7VJR1</accession>
<organism evidence="1">
    <name type="scientific">Amphimedon queenslandica</name>
    <name type="common">Sponge</name>
    <dbReference type="NCBI Taxonomy" id="400682"/>
    <lineage>
        <taxon>Eukaryota</taxon>
        <taxon>Metazoa</taxon>
        <taxon>Porifera</taxon>
        <taxon>Demospongiae</taxon>
        <taxon>Heteroscleromorpha</taxon>
        <taxon>Haplosclerida</taxon>
        <taxon>Niphatidae</taxon>
        <taxon>Amphimedon</taxon>
    </lineage>
</organism>
<name>A0A1X7VJR1_AMPQE</name>
<proteinExistence type="predicted"/>
<dbReference type="OrthoDB" id="6621924at2759"/>